<feature type="binding site" evidence="7">
    <location>
        <position position="245"/>
    </location>
    <ligand>
        <name>Mg(2+)</name>
        <dbReference type="ChEBI" id="CHEBI:18420"/>
        <label>1</label>
        <note>catalytic</note>
    </ligand>
</feature>
<dbReference type="Pfam" id="PF00459">
    <property type="entry name" value="Inositol_P"/>
    <property type="match status" value="1"/>
</dbReference>
<dbReference type="PRINTS" id="PR00377">
    <property type="entry name" value="IMPHPHTASES"/>
</dbReference>
<evidence type="ECO:0000256" key="4">
    <source>
        <dbReference type="ARBA" id="ARBA00022723"/>
    </source>
</evidence>
<dbReference type="CDD" id="cd01639">
    <property type="entry name" value="IMPase"/>
    <property type="match status" value="1"/>
</dbReference>
<reference evidence="10 11" key="1">
    <citation type="submission" date="2019-12" db="EMBL/GenBank/DDBJ databases">
        <authorList>
            <person name="Li J."/>
            <person name="Shi Y."/>
            <person name="Xu G."/>
            <person name="Xiao D."/>
            <person name="Ran X."/>
        </authorList>
    </citation>
    <scope>NUCLEOTIDE SEQUENCE [LARGE SCALE GENOMIC DNA]</scope>
    <source>
        <strain evidence="10 11">JCM 15915</strain>
    </source>
</reference>
<sequence>MERVVDIAGSINGQFALLAYHVVGEAAELIRRRACVTGFAGQVQTKSTATDLVTEVDRASESLIRARLHHFRPRDTVLGEEGSDSMGDPKQGQRPPACSVETDETVACRWIVDPLDGTANFVHGIPAYAVSLACERDGRIVASAVADVVQHRTYVAARGIGAFLADAEGRTVRLEVSRPAELGQSIVATGFSCIQQRRAAQSRVAAELLPQVADLRRFGAAALDGCLVAAGVFDAYFEHGISGWDFAGASLIAEEAGAVVRVPSPDASSVEGELAFMSAPSIADDLTALLASCGAAGCLPLTQ</sequence>
<keyword evidence="5 8" id="KW-0378">Hydrolase</keyword>
<feature type="binding site" evidence="7">
    <location>
        <position position="116"/>
    </location>
    <ligand>
        <name>Mg(2+)</name>
        <dbReference type="ChEBI" id="CHEBI:18420"/>
        <label>1</label>
        <note>catalytic</note>
    </ligand>
</feature>
<dbReference type="PANTHER" id="PTHR20854:SF4">
    <property type="entry name" value="INOSITOL-1-MONOPHOSPHATASE-RELATED"/>
    <property type="match status" value="1"/>
</dbReference>
<dbReference type="EC" id="3.1.3.25" evidence="8"/>
<dbReference type="OrthoDB" id="9772456at2"/>
<keyword evidence="6 7" id="KW-0460">Magnesium</keyword>
<dbReference type="Proteomes" id="UP000462152">
    <property type="component" value="Unassembled WGS sequence"/>
</dbReference>
<dbReference type="GO" id="GO:0006020">
    <property type="term" value="P:inositol metabolic process"/>
    <property type="evidence" value="ECO:0007669"/>
    <property type="project" value="TreeGrafter"/>
</dbReference>
<dbReference type="InterPro" id="IPR000760">
    <property type="entry name" value="Inositol_monophosphatase-like"/>
</dbReference>
<dbReference type="Gene3D" id="3.30.540.10">
    <property type="entry name" value="Fructose-1,6-Bisphosphatase, subunit A, domain 1"/>
    <property type="match status" value="1"/>
</dbReference>
<accession>A0A7K1LKU3</accession>
<dbReference type="PROSITE" id="PS00630">
    <property type="entry name" value="IMP_2"/>
    <property type="match status" value="1"/>
</dbReference>
<dbReference type="GO" id="GO:0046854">
    <property type="term" value="P:phosphatidylinositol phosphate biosynthetic process"/>
    <property type="evidence" value="ECO:0007669"/>
    <property type="project" value="InterPro"/>
</dbReference>
<comment type="cofactor">
    <cofactor evidence="2 7 8">
        <name>Mg(2+)</name>
        <dbReference type="ChEBI" id="CHEBI:18420"/>
    </cofactor>
</comment>
<evidence type="ECO:0000256" key="9">
    <source>
        <dbReference type="SAM" id="MobiDB-lite"/>
    </source>
</evidence>
<evidence type="ECO:0000256" key="8">
    <source>
        <dbReference type="RuleBase" id="RU364068"/>
    </source>
</evidence>
<evidence type="ECO:0000313" key="11">
    <source>
        <dbReference type="Proteomes" id="UP000462152"/>
    </source>
</evidence>
<dbReference type="PROSITE" id="PS00629">
    <property type="entry name" value="IMP_1"/>
    <property type="match status" value="1"/>
</dbReference>
<evidence type="ECO:0000313" key="10">
    <source>
        <dbReference type="EMBL" id="MUN55750.1"/>
    </source>
</evidence>
<dbReference type="PANTHER" id="PTHR20854">
    <property type="entry name" value="INOSITOL MONOPHOSPHATASE"/>
    <property type="match status" value="1"/>
</dbReference>
<dbReference type="Gene3D" id="3.40.190.80">
    <property type="match status" value="1"/>
</dbReference>
<dbReference type="GO" id="GO:0007165">
    <property type="term" value="P:signal transduction"/>
    <property type="evidence" value="ECO:0007669"/>
    <property type="project" value="TreeGrafter"/>
</dbReference>
<evidence type="ECO:0000256" key="1">
    <source>
        <dbReference type="ARBA" id="ARBA00001033"/>
    </source>
</evidence>
<feature type="binding site" evidence="7">
    <location>
        <position position="113"/>
    </location>
    <ligand>
        <name>Mg(2+)</name>
        <dbReference type="ChEBI" id="CHEBI:18420"/>
        <label>1</label>
        <note>catalytic</note>
    </ligand>
</feature>
<protein>
    <recommendedName>
        <fullName evidence="8">Inositol-1-monophosphatase</fullName>
        <ecNumber evidence="8">3.1.3.25</ecNumber>
    </recommendedName>
</protein>
<comment type="similarity">
    <text evidence="3 8">Belongs to the inositol monophosphatase superfamily.</text>
</comment>
<feature type="binding site" evidence="7">
    <location>
        <position position="80"/>
    </location>
    <ligand>
        <name>Mg(2+)</name>
        <dbReference type="ChEBI" id="CHEBI:18420"/>
        <label>1</label>
        <note>catalytic</note>
    </ligand>
</feature>
<evidence type="ECO:0000256" key="3">
    <source>
        <dbReference type="ARBA" id="ARBA00009759"/>
    </source>
</evidence>
<comment type="caution">
    <text evidence="10">The sequence shown here is derived from an EMBL/GenBank/DDBJ whole genome shotgun (WGS) entry which is preliminary data.</text>
</comment>
<dbReference type="EMBL" id="WOGT01000008">
    <property type="protein sequence ID" value="MUN55750.1"/>
    <property type="molecule type" value="Genomic_DNA"/>
</dbReference>
<evidence type="ECO:0000256" key="2">
    <source>
        <dbReference type="ARBA" id="ARBA00001946"/>
    </source>
</evidence>
<dbReference type="GO" id="GO:0008934">
    <property type="term" value="F:inositol monophosphate 1-phosphatase activity"/>
    <property type="evidence" value="ECO:0007669"/>
    <property type="project" value="InterPro"/>
</dbReference>
<dbReference type="AlphaFoldDB" id="A0A7K1LKU3"/>
<dbReference type="InterPro" id="IPR020550">
    <property type="entry name" value="Inositol_monophosphatase_CS"/>
</dbReference>
<organism evidence="10 11">
    <name type="scientific">Rothia koreensis</name>
    <dbReference type="NCBI Taxonomy" id="592378"/>
    <lineage>
        <taxon>Bacteria</taxon>
        <taxon>Bacillati</taxon>
        <taxon>Actinomycetota</taxon>
        <taxon>Actinomycetes</taxon>
        <taxon>Micrococcales</taxon>
        <taxon>Micrococcaceae</taxon>
        <taxon>Rothia</taxon>
    </lineage>
</organism>
<evidence type="ECO:0000256" key="6">
    <source>
        <dbReference type="ARBA" id="ARBA00022842"/>
    </source>
</evidence>
<comment type="catalytic activity">
    <reaction evidence="1 8">
        <text>a myo-inositol phosphate + H2O = myo-inositol + phosphate</text>
        <dbReference type="Rhea" id="RHEA:24056"/>
        <dbReference type="ChEBI" id="CHEBI:15377"/>
        <dbReference type="ChEBI" id="CHEBI:17268"/>
        <dbReference type="ChEBI" id="CHEBI:43474"/>
        <dbReference type="ChEBI" id="CHEBI:84139"/>
        <dbReference type="EC" id="3.1.3.25"/>
    </reaction>
</comment>
<name>A0A7K1LKU3_9MICC</name>
<proteinExistence type="inferred from homology"/>
<evidence type="ECO:0000256" key="5">
    <source>
        <dbReference type="ARBA" id="ARBA00022801"/>
    </source>
</evidence>
<evidence type="ECO:0000256" key="7">
    <source>
        <dbReference type="PIRSR" id="PIRSR600760-2"/>
    </source>
</evidence>
<dbReference type="InterPro" id="IPR033942">
    <property type="entry name" value="IMPase"/>
</dbReference>
<keyword evidence="11" id="KW-1185">Reference proteome</keyword>
<dbReference type="InterPro" id="IPR020583">
    <property type="entry name" value="Inositol_monoP_metal-BS"/>
</dbReference>
<gene>
    <name evidence="10" type="ORF">GMA10_11100</name>
</gene>
<feature type="binding site" evidence="7">
    <location>
        <position position="115"/>
    </location>
    <ligand>
        <name>Mg(2+)</name>
        <dbReference type="ChEBI" id="CHEBI:18420"/>
        <label>1</label>
        <note>catalytic</note>
    </ligand>
</feature>
<dbReference type="RefSeq" id="WP_129316487.1">
    <property type="nucleotide sequence ID" value="NZ_JBITVH010000002.1"/>
</dbReference>
<feature type="region of interest" description="Disordered" evidence="9">
    <location>
        <begin position="77"/>
        <end position="98"/>
    </location>
</feature>
<dbReference type="GO" id="GO:0046872">
    <property type="term" value="F:metal ion binding"/>
    <property type="evidence" value="ECO:0007669"/>
    <property type="project" value="UniProtKB-KW"/>
</dbReference>
<dbReference type="SUPFAM" id="SSF56655">
    <property type="entry name" value="Carbohydrate phosphatase"/>
    <property type="match status" value="1"/>
</dbReference>
<keyword evidence="4 7" id="KW-0479">Metal-binding</keyword>